<feature type="signal peptide" evidence="4">
    <location>
        <begin position="1"/>
        <end position="27"/>
    </location>
</feature>
<evidence type="ECO:0000256" key="1">
    <source>
        <dbReference type="ARBA" id="ARBA00022729"/>
    </source>
</evidence>
<evidence type="ECO:0000313" key="7">
    <source>
        <dbReference type="Proteomes" id="UP000306628"/>
    </source>
</evidence>
<proteinExistence type="predicted"/>
<evidence type="ECO:0000313" key="6">
    <source>
        <dbReference type="EMBL" id="TMR35867.1"/>
    </source>
</evidence>
<keyword evidence="7" id="KW-1185">Reference proteome</keyword>
<feature type="domain" description="LamG-like jellyroll fold" evidence="5">
    <location>
        <begin position="1014"/>
        <end position="1149"/>
    </location>
</feature>
<keyword evidence="1 4" id="KW-0732">Signal</keyword>
<feature type="region of interest" description="Disordered" evidence="3">
    <location>
        <begin position="88"/>
        <end position="108"/>
    </location>
</feature>
<dbReference type="RefSeq" id="WP_138689805.1">
    <property type="nucleotide sequence ID" value="NZ_JBHSAZ010000024.1"/>
</dbReference>
<reference evidence="6 7" key="1">
    <citation type="submission" date="2019-05" db="EMBL/GenBank/DDBJ databases">
        <title>Draft genome sequence of Nonomuraea zeae DSM 100528.</title>
        <authorList>
            <person name="Saricaoglu S."/>
            <person name="Isik K."/>
        </authorList>
    </citation>
    <scope>NUCLEOTIDE SEQUENCE [LARGE SCALE GENOMIC DNA]</scope>
    <source>
        <strain evidence="6 7">DSM 100528</strain>
    </source>
</reference>
<evidence type="ECO:0000256" key="2">
    <source>
        <dbReference type="ARBA" id="ARBA00023157"/>
    </source>
</evidence>
<feature type="chain" id="PRO_5038612381" description="LamG-like jellyroll fold domain-containing protein" evidence="4">
    <location>
        <begin position="28"/>
        <end position="1709"/>
    </location>
</feature>
<accession>A0A5S4GSH9</accession>
<evidence type="ECO:0000256" key="3">
    <source>
        <dbReference type="SAM" id="MobiDB-lite"/>
    </source>
</evidence>
<dbReference type="InterPro" id="IPR013517">
    <property type="entry name" value="FG-GAP"/>
</dbReference>
<sequence length="1709" mass="180709">MFRQGLIPALIAVLATGWGLPSTAAAAAGAEPDCRPSTAQVRAAAAMAEACGERVEVESLRTETSQVFANADGTSTLEIDAYPRRARRADGSWAPPNAALEPRADGSVAPQASPLGLVLSGGGDGPLLRARHEGHDLALSWPQPLPRPVLEGTRATYSEVLAGVDLVLTARDTGFSFVLVVKNAQAARNPRLRALTLGSSLPGLTWQKGADGGLRAVDAEGRAVLGAPAPRMWDSAEAGAASVERPAQGARDAAVRVDVASGGRLTLVPDQRLLADPAARFPLVVDPDIGYAAWTMINEFKPGQSYWNYDRRDCSGAANSECGKVGYYVDPVRYRSMFSFPPWQTHGKDIIGASMWIDLVHSAQCAASVTELRVVHADLGAGTTWDNTAPSWEGANASRVSNSSCRQIRTPTEFNVTSTISRAASERWGRLVLGLKAYDEDTTAGWKKFDAVTAKLAVTMNSAPEAPSSLTVGEKPCGIGGERAFVPTRSPTLRAGVLDADGNSLKVSFSWRRVREDGSLASAPPSPNGVQQNVPSNTTAQVNAYPGVLESGERMVGTGDLTRDGRPDVLVRDSDGYLYVLPGWNKQLAERAPLGAGWGGLTIAGVADWNKDGRPDIVARDDASGALRLYPGGATKNTFDTPVTIGSGFGGYTPAGIADWDRDGHADLLARDSDGVLWLYPGESKNVPSAQPRVNLGGGWNGFTYFGTIDYDRDGAPDVLARDPSNGVLWLYPGMGARSAYQGDPWRYEVGSGWWGYEAFTTPDLDGDGKSDFVADPPDTTTWYGYQGAGARIPGGSRWPMAAIGLSPNSTYRWWVTAQDHRISGPASQPCEFTVDVAKPAVPTVTADVYKEGIDVCDGGPCGSVGQTGRFTFASTSPDVVRYEWGLNDPPSMVATPAALGGSVSVDWLPADGGLATLYVDAVDRAGNKARRTYQFVVGSPSPPLARWKLSDPAGSAVLADDTGNGRDLSVHGTLTLGEPGRLEPGYDGESQTAMRLDGASGYASSPDFLNTAKSFTVSAWAKLDSTGADQTVVASTGSQYGPFSLYYAGAANRWLMLVPSRETENGQVIWWQAKSTTVPRAGVWTHLAGTYDSVAKTLRLYVNGVLEGTVTGVTTFDAAGEVRVGKGGDPFKGSVADVRLWERKITDAEVFDLADPLVTGRAGEWDFEEVGSRSAIDTSGRFRDLRLYGGAEMPASGGGHPGSALKLNGTDGYAALDAPALRTDQSFTVAAWVQVANPAVAQTFVSQQSAGALPGFSLSFDPAGGGKWVWSVPNSPTGTTGTSFVSVAAVDLDKYHHLTGVLDAQNRSLRLYVEGEPKAATGLNAAWQPWRAGGGLLVGRSHQGSAPSGFTNGMVDGLRLYQGVVSDVKRIITVNPSTFADRFDDGSASGWRVYNGAWSESGGVFSADAGDVRRAVVDDAWIDFDDFTFEADVSIASASGEAGIVFRDTADDYGVDAYRGYFTGFDGTSLVLGRSDNGWHELSRVPITAATGVFHHLKVVAHSGRIQVFFGNAATPQIDVVDTVLRSGGIGVRASRTAAAFDNVSVVKNTALDAYTLSSNFSAGQGGRSWRYQEARGGGVYEDLTWDPRGWWQGSGAWNRVLASGNLHPDDHPTVVSWTAPKAGKVRINGNPRKAVAGGDGVNVRIIKNGVQIWPASGWQAIGGADTTGVWHGLSAEVTIGDVIRFEVAQGETDSADSTMWNPTLEYG</sequence>
<dbReference type="InterPro" id="IPR042837">
    <property type="entry name" value="PTX3"/>
</dbReference>
<organism evidence="6 7">
    <name type="scientific">Nonomuraea zeae</name>
    <dbReference type="NCBI Taxonomy" id="1642303"/>
    <lineage>
        <taxon>Bacteria</taxon>
        <taxon>Bacillati</taxon>
        <taxon>Actinomycetota</taxon>
        <taxon>Actinomycetes</taxon>
        <taxon>Streptosporangiales</taxon>
        <taxon>Streptosporangiaceae</taxon>
        <taxon>Nonomuraea</taxon>
    </lineage>
</organism>
<dbReference type="Gene3D" id="2.60.120.560">
    <property type="entry name" value="Exo-inulinase, domain 1"/>
    <property type="match status" value="1"/>
</dbReference>
<protein>
    <recommendedName>
        <fullName evidence="5">LamG-like jellyroll fold domain-containing protein</fullName>
    </recommendedName>
</protein>
<dbReference type="Pfam" id="PF13517">
    <property type="entry name" value="FG-GAP_3"/>
    <property type="match status" value="2"/>
</dbReference>
<dbReference type="PANTHER" id="PTHR46943">
    <property type="entry name" value="PENTRAXIN-RELATED PROTEIN PTX3"/>
    <property type="match status" value="1"/>
</dbReference>
<evidence type="ECO:0000259" key="5">
    <source>
        <dbReference type="SMART" id="SM00560"/>
    </source>
</evidence>
<dbReference type="SUPFAM" id="SSF69318">
    <property type="entry name" value="Integrin alpha N-terminal domain"/>
    <property type="match status" value="1"/>
</dbReference>
<dbReference type="Pfam" id="PF06439">
    <property type="entry name" value="3keto-disac_hyd"/>
    <property type="match status" value="1"/>
</dbReference>
<dbReference type="Gene3D" id="2.130.10.130">
    <property type="entry name" value="Integrin alpha, N-terminal"/>
    <property type="match status" value="1"/>
</dbReference>
<dbReference type="SMART" id="SM00560">
    <property type="entry name" value="LamGL"/>
    <property type="match status" value="2"/>
</dbReference>
<dbReference type="InterPro" id="IPR006558">
    <property type="entry name" value="LamG-like"/>
</dbReference>
<dbReference type="PANTHER" id="PTHR46943:SF1">
    <property type="entry name" value="PENTRAXIN-RELATED PROTEIN PTX3"/>
    <property type="match status" value="1"/>
</dbReference>
<dbReference type="Pfam" id="PF13385">
    <property type="entry name" value="Laminin_G_3"/>
    <property type="match status" value="2"/>
</dbReference>
<dbReference type="Proteomes" id="UP000306628">
    <property type="component" value="Unassembled WGS sequence"/>
</dbReference>
<dbReference type="SUPFAM" id="SSF49899">
    <property type="entry name" value="Concanavalin A-like lectins/glucanases"/>
    <property type="match status" value="2"/>
</dbReference>
<dbReference type="InterPro" id="IPR028994">
    <property type="entry name" value="Integrin_alpha_N"/>
</dbReference>
<comment type="caution">
    <text evidence="6">The sequence shown here is derived from an EMBL/GenBank/DDBJ whole genome shotgun (WGS) entry which is preliminary data.</text>
</comment>
<name>A0A5S4GSH9_9ACTN</name>
<dbReference type="EMBL" id="VCKX01000029">
    <property type="protein sequence ID" value="TMR35867.1"/>
    <property type="molecule type" value="Genomic_DNA"/>
</dbReference>
<dbReference type="OrthoDB" id="176279at2"/>
<dbReference type="InterPro" id="IPR010496">
    <property type="entry name" value="AL/BT2_dom"/>
</dbReference>
<gene>
    <name evidence="6" type="ORF">ETD85_12345</name>
</gene>
<dbReference type="Gene3D" id="2.60.120.200">
    <property type="match status" value="2"/>
</dbReference>
<feature type="domain" description="LamG-like jellyroll fold" evidence="5">
    <location>
        <begin position="1226"/>
        <end position="1369"/>
    </location>
</feature>
<evidence type="ECO:0000256" key="4">
    <source>
        <dbReference type="SAM" id="SignalP"/>
    </source>
</evidence>
<dbReference type="GO" id="GO:0016787">
    <property type="term" value="F:hydrolase activity"/>
    <property type="evidence" value="ECO:0007669"/>
    <property type="project" value="InterPro"/>
</dbReference>
<dbReference type="GO" id="GO:0006955">
    <property type="term" value="P:immune response"/>
    <property type="evidence" value="ECO:0007669"/>
    <property type="project" value="InterPro"/>
</dbReference>
<dbReference type="InterPro" id="IPR013320">
    <property type="entry name" value="ConA-like_dom_sf"/>
</dbReference>
<keyword evidence="2" id="KW-1015">Disulfide bond</keyword>